<evidence type="ECO:0000313" key="1">
    <source>
        <dbReference type="EMBL" id="JAD44789.1"/>
    </source>
</evidence>
<accession>A0A0A8ZZE3</accession>
<organism evidence="1">
    <name type="scientific">Arundo donax</name>
    <name type="common">Giant reed</name>
    <name type="synonym">Donax arundinaceus</name>
    <dbReference type="NCBI Taxonomy" id="35708"/>
    <lineage>
        <taxon>Eukaryota</taxon>
        <taxon>Viridiplantae</taxon>
        <taxon>Streptophyta</taxon>
        <taxon>Embryophyta</taxon>
        <taxon>Tracheophyta</taxon>
        <taxon>Spermatophyta</taxon>
        <taxon>Magnoliopsida</taxon>
        <taxon>Liliopsida</taxon>
        <taxon>Poales</taxon>
        <taxon>Poaceae</taxon>
        <taxon>PACMAD clade</taxon>
        <taxon>Arundinoideae</taxon>
        <taxon>Arundineae</taxon>
        <taxon>Arundo</taxon>
    </lineage>
</organism>
<name>A0A0A8ZZE3_ARUDO</name>
<proteinExistence type="predicted"/>
<reference evidence="1" key="1">
    <citation type="submission" date="2014-09" db="EMBL/GenBank/DDBJ databases">
        <authorList>
            <person name="Magalhaes I.L.F."/>
            <person name="Oliveira U."/>
            <person name="Santos F.R."/>
            <person name="Vidigal T.H.D.A."/>
            <person name="Brescovit A.D."/>
            <person name="Santos A.J."/>
        </authorList>
    </citation>
    <scope>NUCLEOTIDE SEQUENCE</scope>
    <source>
        <tissue evidence="1">Shoot tissue taken approximately 20 cm above the soil surface</tissue>
    </source>
</reference>
<dbReference type="EMBL" id="GBRH01253106">
    <property type="protein sequence ID" value="JAD44789.1"/>
    <property type="molecule type" value="Transcribed_RNA"/>
</dbReference>
<reference evidence="1" key="2">
    <citation type="journal article" date="2015" name="Data Brief">
        <title>Shoot transcriptome of the giant reed, Arundo donax.</title>
        <authorList>
            <person name="Barrero R.A."/>
            <person name="Guerrero F.D."/>
            <person name="Moolhuijzen P."/>
            <person name="Goolsby J.A."/>
            <person name="Tidwell J."/>
            <person name="Bellgard S.E."/>
            <person name="Bellgard M.I."/>
        </authorList>
    </citation>
    <scope>NUCLEOTIDE SEQUENCE</scope>
    <source>
        <tissue evidence="1">Shoot tissue taken approximately 20 cm above the soil surface</tissue>
    </source>
</reference>
<sequence length="20" mass="2579">MSVSNEFTRYRYCITLFYER</sequence>
<dbReference type="AlphaFoldDB" id="A0A0A8ZZE3"/>
<protein>
    <submittedName>
        <fullName evidence="1">Uncharacterized protein</fullName>
    </submittedName>
</protein>